<feature type="compositionally biased region" description="Low complexity" evidence="1">
    <location>
        <begin position="87"/>
        <end position="98"/>
    </location>
</feature>
<feature type="region of interest" description="Disordered" evidence="1">
    <location>
        <begin position="1"/>
        <end position="53"/>
    </location>
</feature>
<reference evidence="2" key="5">
    <citation type="journal article" date="2002" name="Nature">
        <title>Analysis of the mouse transcriptome based on functional annotation of 60,770 full-length cDNAs.</title>
        <authorList>
            <consortium name="The FANTOM Consortium and the RIKEN Genome Exploration Research Group Phase I and II Team"/>
        </authorList>
    </citation>
    <scope>NUCLEOTIDE SEQUENCE</scope>
    <source>
        <strain evidence="2">C57BL/6J</strain>
        <tissue evidence="2">Embryonic body between diaphragm region and neck</tissue>
    </source>
</reference>
<sequence length="274" mass="27694">MGAGQSRVLCSGLVRPRECTERSALPPGALPHAPAGRGPPARHPGVGPCAPRCRAWPPLARGELLSVQRTGFASPTPRRSEGAGTGSSSMSVPSSVPSGQLQTLDKGVHGAVRDSGIHDGSGVAAASTPHCGPQAPREVAQGAPAVGHAQVSVAPVPSAARVGRDPAPGESGHPPRRGARAAPNPRAAACEGGPAEKMSPVCVRSFARGSAMGQRRPKLLGPADEPAPAARQPPDGQAGSGRRRSPARGNSNAMRAAQLRSGQFPSQSRALRPV</sequence>
<feature type="compositionally biased region" description="Low complexity" evidence="1">
    <location>
        <begin position="151"/>
        <end position="160"/>
    </location>
</feature>
<dbReference type="EMBL" id="AK137104">
    <property type="protein sequence ID" value="BAE23237.1"/>
    <property type="molecule type" value="mRNA"/>
</dbReference>
<dbReference type="AGR" id="MGI:3588259"/>
<reference evidence="2" key="7">
    <citation type="journal article" date="2005" name="Science">
        <title>The Transcriptional Landscape of the Mammalian Genome.</title>
        <authorList>
            <consortium name="The FANTOM Consortium"/>
            <consortium name="Riken Genome Exploration Research Group and Genome Science Group (Genome Network Project Core Group)"/>
        </authorList>
    </citation>
    <scope>NUCLEOTIDE SEQUENCE</scope>
    <source>
        <strain evidence="2">C57BL/6J</strain>
        <tissue evidence="2">Embryonic body between diaphragm region and neck</tissue>
    </source>
</reference>
<dbReference type="AlphaFoldDB" id="Q3UVN2"/>
<reference evidence="2" key="2">
    <citation type="journal article" date="2000" name="Genome Res.">
        <title>Normalization and subtraction of cap-trapper-selected cDNAs to prepare full-length cDNA libraries for rapid discovery of new genes.</title>
        <authorList>
            <person name="Carninci P."/>
            <person name="Shibata Y."/>
            <person name="Hayatsu N."/>
            <person name="Sugahara Y."/>
            <person name="Shibata K."/>
            <person name="Itoh M."/>
            <person name="Konno H."/>
            <person name="Okazaki Y."/>
            <person name="Muramatsu M."/>
            <person name="Hayashizaki Y."/>
        </authorList>
    </citation>
    <scope>NUCLEOTIDE SEQUENCE</scope>
    <source>
        <strain evidence="2">C57BL/6J</strain>
        <tissue evidence="2">Embryonic body between diaphragm region and neck</tissue>
    </source>
</reference>
<accession>Q3UVN2</accession>
<reference evidence="2" key="1">
    <citation type="journal article" date="1999" name="Methods Enzymol.">
        <title>High-efficiency full-length cDNA cloning.</title>
        <authorList>
            <person name="Carninci P."/>
            <person name="Hayashizaki Y."/>
        </authorList>
    </citation>
    <scope>NUCLEOTIDE SEQUENCE</scope>
    <source>
        <strain evidence="2">C57BL/6J</strain>
        <tissue evidence="2">Embryonic body between diaphragm region and neck</tissue>
    </source>
</reference>
<dbReference type="MGI" id="MGI:3588259">
    <property type="gene designation" value="9430078G10Rik"/>
</dbReference>
<proteinExistence type="evidence at transcript level"/>
<evidence type="ECO:0000256" key="1">
    <source>
        <dbReference type="SAM" id="MobiDB-lite"/>
    </source>
</evidence>
<evidence type="ECO:0000313" key="2">
    <source>
        <dbReference type="EMBL" id="BAE23237.1"/>
    </source>
</evidence>
<protein>
    <submittedName>
        <fullName evidence="2">Uncharacterized protein</fullName>
    </submittedName>
</protein>
<gene>
    <name evidence="3" type="primary">9430078G10Rik</name>
</gene>
<reference evidence="2" key="3">
    <citation type="journal article" date="2000" name="Genome Res.">
        <title>RIKEN integrated sequence analysis (RISA) system--384-format sequencing pipeline with 384 multicapillary sequencer.</title>
        <authorList>
            <person name="Shibata K."/>
            <person name="Itoh M."/>
            <person name="Aizawa K."/>
            <person name="Nagaoka S."/>
            <person name="Sasaki N."/>
            <person name="Carninci P."/>
            <person name="Konno H."/>
            <person name="Akiyama J."/>
            <person name="Nishi K."/>
            <person name="Kitsunai T."/>
            <person name="Tashiro H."/>
            <person name="Itoh M."/>
            <person name="Sumi N."/>
            <person name="Ishii Y."/>
            <person name="Nakamura S."/>
            <person name="Hazama M."/>
            <person name="Nishine T."/>
            <person name="Harada A."/>
            <person name="Yamamoto R."/>
            <person name="Matsumoto H."/>
            <person name="Sakaguchi S."/>
            <person name="Ikegami T."/>
            <person name="Kashiwagi K."/>
            <person name="Fujiwake S."/>
            <person name="Inoue K."/>
            <person name="Togawa Y."/>
            <person name="Izawa M."/>
            <person name="Ohara E."/>
            <person name="Watahiki M."/>
            <person name="Yoneda Y."/>
            <person name="Ishikawa T."/>
            <person name="Ozawa K."/>
            <person name="Tanaka T."/>
            <person name="Matsuura S."/>
            <person name="Kawai J."/>
            <person name="Okazaki Y."/>
            <person name="Muramatsu M."/>
            <person name="Inoue Y."/>
            <person name="Kira A."/>
            <person name="Hayashizaki Y."/>
        </authorList>
    </citation>
    <scope>NUCLEOTIDE SEQUENCE</scope>
    <source>
        <strain evidence="2">C57BL/6J</strain>
        <tissue evidence="2">Embryonic body between diaphragm region and neck</tissue>
    </source>
</reference>
<feature type="compositionally biased region" description="Low complexity" evidence="1">
    <location>
        <begin position="24"/>
        <end position="48"/>
    </location>
</feature>
<feature type="compositionally biased region" description="Low complexity" evidence="1">
    <location>
        <begin position="180"/>
        <end position="189"/>
    </location>
</feature>
<feature type="compositionally biased region" description="Basic and acidic residues" evidence="1">
    <location>
        <begin position="106"/>
        <end position="117"/>
    </location>
</feature>
<reference evidence="2" key="8">
    <citation type="journal article" date="2005" name="Science">
        <title>Antisense Transcription in the Mammalian Transcriptome.</title>
        <authorList>
            <consortium name="RIKEN Genome Exploration Research Group and Genome Science Group (Genome Network Project Core Group) and the FANTOM Consortium"/>
        </authorList>
    </citation>
    <scope>NUCLEOTIDE SEQUENCE</scope>
    <source>
        <strain evidence="2">C57BL/6J</strain>
        <tissue evidence="2">Embryonic body between diaphragm region and neck</tissue>
    </source>
</reference>
<reference evidence="2" key="4">
    <citation type="journal article" date="2001" name="Nature">
        <title>Functional annotation of a full-length mouse cDNA collection.</title>
        <authorList>
            <consortium name="The RIKEN Genome Exploration Research Group Phase II Team and the FANTOM Consortium"/>
        </authorList>
    </citation>
    <scope>NUCLEOTIDE SEQUENCE</scope>
    <source>
        <strain evidence="2">C57BL/6J</strain>
        <tissue evidence="2">Embryonic body between diaphragm region and neck</tissue>
    </source>
</reference>
<organism evidence="2">
    <name type="scientific">Mus musculus</name>
    <name type="common">Mouse</name>
    <dbReference type="NCBI Taxonomy" id="10090"/>
    <lineage>
        <taxon>Eukaryota</taxon>
        <taxon>Metazoa</taxon>
        <taxon>Chordata</taxon>
        <taxon>Craniata</taxon>
        <taxon>Vertebrata</taxon>
        <taxon>Euteleostomi</taxon>
        <taxon>Mammalia</taxon>
        <taxon>Eutheria</taxon>
        <taxon>Euarchontoglires</taxon>
        <taxon>Glires</taxon>
        <taxon>Rodentia</taxon>
        <taxon>Myomorpha</taxon>
        <taxon>Muroidea</taxon>
        <taxon>Muridae</taxon>
        <taxon>Murinae</taxon>
        <taxon>Mus</taxon>
        <taxon>Mus</taxon>
    </lineage>
</organism>
<evidence type="ECO:0000313" key="3">
    <source>
        <dbReference type="MGI" id="MGI:3588259"/>
    </source>
</evidence>
<name>Q3UVN2_MOUSE</name>
<feature type="region of interest" description="Disordered" evidence="1">
    <location>
        <begin position="67"/>
        <end position="274"/>
    </location>
</feature>
<feature type="compositionally biased region" description="Polar residues" evidence="1">
    <location>
        <begin position="260"/>
        <end position="274"/>
    </location>
</feature>
<reference evidence="2" key="6">
    <citation type="submission" date="2004-03" db="EMBL/GenBank/DDBJ databases">
        <authorList>
            <person name="Arakawa T."/>
            <person name="Carninci P."/>
            <person name="Fukuda S."/>
            <person name="Hashizume W."/>
            <person name="Hayashida K."/>
            <person name="Hori F."/>
            <person name="Iida J."/>
            <person name="Imamura K."/>
            <person name="Imotani K."/>
            <person name="Itoh M."/>
            <person name="Kanagawa S."/>
            <person name="Kawai J."/>
            <person name="Kojima M."/>
            <person name="Konno H."/>
            <person name="Murata M."/>
            <person name="Nakamura M."/>
            <person name="Ninomiya N."/>
            <person name="Nishiyori H."/>
            <person name="Nomura K."/>
            <person name="Ohno M."/>
            <person name="Sakazume N."/>
            <person name="Sano H."/>
            <person name="Sasaki D."/>
            <person name="Shibata K."/>
            <person name="Shiraki T."/>
            <person name="Tagami M."/>
            <person name="Tagami Y."/>
            <person name="Waki K."/>
            <person name="Watahiki A."/>
            <person name="Muramatsu M."/>
            <person name="Hayashizaki Y."/>
        </authorList>
    </citation>
    <scope>NUCLEOTIDE SEQUENCE</scope>
    <source>
        <strain evidence="2">C57BL/6J</strain>
        <tissue evidence="2">Embryonic body between diaphragm region and neck</tissue>
    </source>
</reference>